<reference evidence="2" key="1">
    <citation type="journal article" date="2024" name="Proc. Natl. Acad. Sci. U.S.A.">
        <title>Extraordinary preservation of gene collinearity over three hundred million years revealed in homosporous lycophytes.</title>
        <authorList>
            <person name="Li C."/>
            <person name="Wickell D."/>
            <person name="Kuo L.Y."/>
            <person name="Chen X."/>
            <person name="Nie B."/>
            <person name="Liao X."/>
            <person name="Peng D."/>
            <person name="Ji J."/>
            <person name="Jenkins J."/>
            <person name="Williams M."/>
            <person name="Shu S."/>
            <person name="Plott C."/>
            <person name="Barry K."/>
            <person name="Rajasekar S."/>
            <person name="Grimwood J."/>
            <person name="Han X."/>
            <person name="Sun S."/>
            <person name="Hou Z."/>
            <person name="He W."/>
            <person name="Dai G."/>
            <person name="Sun C."/>
            <person name="Schmutz J."/>
            <person name="Leebens-Mack J.H."/>
            <person name="Li F.W."/>
            <person name="Wang L."/>
        </authorList>
    </citation>
    <scope>NUCLEOTIDE SEQUENCE [LARGE SCALE GENOMIC DNA]</scope>
    <source>
        <strain evidence="2">cv. PW_Plant_1</strain>
    </source>
</reference>
<evidence type="ECO:0000313" key="2">
    <source>
        <dbReference type="Proteomes" id="UP001162992"/>
    </source>
</evidence>
<keyword evidence="2" id="KW-1185">Reference proteome</keyword>
<evidence type="ECO:0000313" key="1">
    <source>
        <dbReference type="EMBL" id="KAJ7552168.1"/>
    </source>
</evidence>
<protein>
    <submittedName>
        <fullName evidence="1">Uncharacterized protein</fullName>
    </submittedName>
</protein>
<proteinExistence type="predicted"/>
<gene>
    <name evidence="1" type="ORF">O6H91_06G045000</name>
</gene>
<organism evidence="1 2">
    <name type="scientific">Diphasiastrum complanatum</name>
    <name type="common">Issler's clubmoss</name>
    <name type="synonym">Lycopodium complanatum</name>
    <dbReference type="NCBI Taxonomy" id="34168"/>
    <lineage>
        <taxon>Eukaryota</taxon>
        <taxon>Viridiplantae</taxon>
        <taxon>Streptophyta</taxon>
        <taxon>Embryophyta</taxon>
        <taxon>Tracheophyta</taxon>
        <taxon>Lycopodiopsida</taxon>
        <taxon>Lycopodiales</taxon>
        <taxon>Lycopodiaceae</taxon>
        <taxon>Lycopodioideae</taxon>
        <taxon>Diphasiastrum</taxon>
    </lineage>
</organism>
<comment type="caution">
    <text evidence="1">The sequence shown here is derived from an EMBL/GenBank/DDBJ whole genome shotgun (WGS) entry which is preliminary data.</text>
</comment>
<accession>A0ACC2DD50</accession>
<sequence length="219" mass="24978">MDVDAPAYEHVKIDENDVRKIVLGYLVHNCFKETAETLISCSGMKRSGDYLADIDKRKRVCLSIYRCVLEGNALKAIELMKQLSADLLESDKDLHFELLILHYVELIRARDCTGALDFAQGELAPFGKQEKYVDKLQDCMALLAYAEPEASPMFYLLSSDYRQNVADCLNRAVLAHNNLPSYASIERLIQQTTIVRQRLHQELGKDGPPLFDFKTFLNR</sequence>
<dbReference type="Proteomes" id="UP001162992">
    <property type="component" value="Chromosome 6"/>
</dbReference>
<name>A0ACC2DD50_DIPCM</name>
<dbReference type="EMBL" id="CM055097">
    <property type="protein sequence ID" value="KAJ7552168.1"/>
    <property type="molecule type" value="Genomic_DNA"/>
</dbReference>